<dbReference type="InterPro" id="IPR036249">
    <property type="entry name" value="Thioredoxin-like_sf"/>
</dbReference>
<evidence type="ECO:0000313" key="3">
    <source>
        <dbReference type="Proteomes" id="UP000322918"/>
    </source>
</evidence>
<keyword evidence="3" id="KW-1185">Reference proteome</keyword>
<dbReference type="Pfam" id="PF13192">
    <property type="entry name" value="Thioredoxin_3"/>
    <property type="match status" value="1"/>
</dbReference>
<gene>
    <name evidence="2" type="ORF">F1649_18880</name>
</gene>
<dbReference type="AlphaFoldDB" id="A0A5M9GRV8"/>
<feature type="domain" description="Thioredoxin-like fold" evidence="1">
    <location>
        <begin position="4"/>
        <end position="67"/>
    </location>
</feature>
<dbReference type="Proteomes" id="UP000322918">
    <property type="component" value="Unassembled WGS sequence"/>
</dbReference>
<dbReference type="RefSeq" id="WP_141815518.1">
    <property type="nucleotide sequence ID" value="NZ_VFPL01000001.1"/>
</dbReference>
<dbReference type="OrthoDB" id="2080764at2"/>
<organism evidence="2 3">
    <name type="scientific">Arcticibacter tournemirensis</name>
    <dbReference type="NCBI Taxonomy" id="699437"/>
    <lineage>
        <taxon>Bacteria</taxon>
        <taxon>Pseudomonadati</taxon>
        <taxon>Bacteroidota</taxon>
        <taxon>Sphingobacteriia</taxon>
        <taxon>Sphingobacteriales</taxon>
        <taxon>Sphingobacteriaceae</taxon>
        <taxon>Arcticibacter</taxon>
    </lineage>
</organism>
<sequence>MKRKIEVFTAGCPVCKPVVELVQSMACSNCEVEVYDLSKQTDPEFYTDKLKQYKVTVLPTVIVNGQKVDIAEGGITREQLSQAGVGQLI</sequence>
<proteinExistence type="predicted"/>
<dbReference type="InterPro" id="IPR012336">
    <property type="entry name" value="Thioredoxin-like_fold"/>
</dbReference>
<evidence type="ECO:0000259" key="1">
    <source>
        <dbReference type="Pfam" id="PF13192"/>
    </source>
</evidence>
<dbReference type="EMBL" id="VWNE01000037">
    <property type="protein sequence ID" value="KAA8477502.1"/>
    <property type="molecule type" value="Genomic_DNA"/>
</dbReference>
<protein>
    <submittedName>
        <fullName evidence="2">Glutaredoxin</fullName>
    </submittedName>
</protein>
<reference evidence="2 3" key="1">
    <citation type="submission" date="2019-09" db="EMBL/GenBank/DDBJ databases">
        <title>Pararcticibacter amylolyticus gen. nov., sp. nov., isolated from a rottenly hemp rope, and reclassification of Pedobacter tournemirensis as Pararcticibacter tournemirensis comb. nov.</title>
        <authorList>
            <person name="Cai Y."/>
        </authorList>
    </citation>
    <scope>NUCLEOTIDE SEQUENCE [LARGE SCALE GENOMIC DNA]</scope>
    <source>
        <strain evidence="2 3">TF5-37.2-LB10</strain>
    </source>
</reference>
<comment type="caution">
    <text evidence="2">The sequence shown here is derived from an EMBL/GenBank/DDBJ whole genome shotgun (WGS) entry which is preliminary data.</text>
</comment>
<dbReference type="SUPFAM" id="SSF52833">
    <property type="entry name" value="Thioredoxin-like"/>
    <property type="match status" value="1"/>
</dbReference>
<evidence type="ECO:0000313" key="2">
    <source>
        <dbReference type="EMBL" id="KAA8477502.1"/>
    </source>
</evidence>
<dbReference type="Gene3D" id="3.40.30.10">
    <property type="entry name" value="Glutaredoxin"/>
    <property type="match status" value="1"/>
</dbReference>
<accession>A0A5M9GRV8</accession>
<name>A0A5M9GRV8_9SPHI</name>